<sequence>MATASSLDAQGANCTINFLKAPSFQTDCTFYQETSTSTAYTECNGCALHTRKLGLGFPCKTLTTVPGTAYQNVTSCSSSYSASTTAAPSLPAHSTNAVRQEAPCTRWVLPSMRAINGCHAHPGTVTKTFYTKCDACVTSTLHLGPGPVVPPCTSTVMDSAYATVTVAACGGKKTEKTVR</sequence>
<accession>A0A9P4R3G9</accession>
<dbReference type="AlphaFoldDB" id="A0A9P4R3G9"/>
<keyword evidence="2" id="KW-1185">Reference proteome</keyword>
<comment type="caution">
    <text evidence="1">The sequence shown here is derived from an EMBL/GenBank/DDBJ whole genome shotgun (WGS) entry which is preliminary data.</text>
</comment>
<dbReference type="OrthoDB" id="3777408at2759"/>
<reference evidence="1" key="1">
    <citation type="journal article" date="2020" name="Stud. Mycol.">
        <title>101 Dothideomycetes genomes: a test case for predicting lifestyles and emergence of pathogens.</title>
        <authorList>
            <person name="Haridas S."/>
            <person name="Albert R."/>
            <person name="Binder M."/>
            <person name="Bloem J."/>
            <person name="Labutti K."/>
            <person name="Salamov A."/>
            <person name="Andreopoulos B."/>
            <person name="Baker S."/>
            <person name="Barry K."/>
            <person name="Bills G."/>
            <person name="Bluhm B."/>
            <person name="Cannon C."/>
            <person name="Castanera R."/>
            <person name="Culley D."/>
            <person name="Daum C."/>
            <person name="Ezra D."/>
            <person name="Gonzalez J."/>
            <person name="Henrissat B."/>
            <person name="Kuo A."/>
            <person name="Liang C."/>
            <person name="Lipzen A."/>
            <person name="Lutzoni F."/>
            <person name="Magnuson J."/>
            <person name="Mondo S."/>
            <person name="Nolan M."/>
            <person name="Ohm R."/>
            <person name="Pangilinan J."/>
            <person name="Park H.-J."/>
            <person name="Ramirez L."/>
            <person name="Alfaro M."/>
            <person name="Sun H."/>
            <person name="Tritt A."/>
            <person name="Yoshinaga Y."/>
            <person name="Zwiers L.-H."/>
            <person name="Turgeon B."/>
            <person name="Goodwin S."/>
            <person name="Spatafora J."/>
            <person name="Crous P."/>
            <person name="Grigoriev I."/>
        </authorList>
    </citation>
    <scope>NUCLEOTIDE SEQUENCE</scope>
    <source>
        <strain evidence="1">CBS 125425</strain>
    </source>
</reference>
<dbReference type="Proteomes" id="UP000799444">
    <property type="component" value="Unassembled WGS sequence"/>
</dbReference>
<evidence type="ECO:0000313" key="2">
    <source>
        <dbReference type="Proteomes" id="UP000799444"/>
    </source>
</evidence>
<organism evidence="1 2">
    <name type="scientific">Polyplosphaeria fusca</name>
    <dbReference type="NCBI Taxonomy" id="682080"/>
    <lineage>
        <taxon>Eukaryota</taxon>
        <taxon>Fungi</taxon>
        <taxon>Dikarya</taxon>
        <taxon>Ascomycota</taxon>
        <taxon>Pezizomycotina</taxon>
        <taxon>Dothideomycetes</taxon>
        <taxon>Pleosporomycetidae</taxon>
        <taxon>Pleosporales</taxon>
        <taxon>Tetraplosphaeriaceae</taxon>
        <taxon>Polyplosphaeria</taxon>
    </lineage>
</organism>
<protein>
    <submittedName>
        <fullName evidence="1">Uncharacterized protein</fullName>
    </submittedName>
</protein>
<evidence type="ECO:0000313" key="1">
    <source>
        <dbReference type="EMBL" id="KAF2738467.1"/>
    </source>
</evidence>
<proteinExistence type="predicted"/>
<gene>
    <name evidence="1" type="ORF">EJ04DRAFT_429090</name>
</gene>
<dbReference type="EMBL" id="ML996109">
    <property type="protein sequence ID" value="KAF2738467.1"/>
    <property type="molecule type" value="Genomic_DNA"/>
</dbReference>
<name>A0A9P4R3G9_9PLEO</name>